<dbReference type="GO" id="GO:0016491">
    <property type="term" value="F:oxidoreductase activity"/>
    <property type="evidence" value="ECO:0007669"/>
    <property type="project" value="InterPro"/>
</dbReference>
<dbReference type="SUPFAM" id="SSF52833">
    <property type="entry name" value="Thioredoxin-like"/>
    <property type="match status" value="1"/>
</dbReference>
<gene>
    <name evidence="5" type="ORF">SAMN05216234_1519</name>
</gene>
<dbReference type="InterPro" id="IPR050553">
    <property type="entry name" value="Thioredoxin_ResA/DsbE_sf"/>
</dbReference>
<accession>A0A1I5U0E8</accession>
<dbReference type="PANTHER" id="PTHR42852">
    <property type="entry name" value="THIOL:DISULFIDE INTERCHANGE PROTEIN DSBE"/>
    <property type="match status" value="1"/>
</dbReference>
<dbReference type="InterPro" id="IPR017937">
    <property type="entry name" value="Thioredoxin_CS"/>
</dbReference>
<dbReference type="PROSITE" id="PS00194">
    <property type="entry name" value="THIOREDOXIN_1"/>
    <property type="match status" value="1"/>
</dbReference>
<dbReference type="InterPro" id="IPR036249">
    <property type="entry name" value="Thioredoxin-like_sf"/>
</dbReference>
<name>A0A1I5U0E8_9BACT</name>
<protein>
    <submittedName>
        <fullName evidence="5">Redoxin</fullName>
    </submittedName>
</protein>
<organism evidence="5 6">
    <name type="scientific">Hydrogenimonas thermophila</name>
    <dbReference type="NCBI Taxonomy" id="223786"/>
    <lineage>
        <taxon>Bacteria</taxon>
        <taxon>Pseudomonadati</taxon>
        <taxon>Campylobacterota</taxon>
        <taxon>Epsilonproteobacteria</taxon>
        <taxon>Campylobacterales</taxon>
        <taxon>Hydrogenimonadaceae</taxon>
        <taxon>Hydrogenimonas</taxon>
    </lineage>
</organism>
<dbReference type="PROSITE" id="PS51257">
    <property type="entry name" value="PROKAR_LIPOPROTEIN"/>
    <property type="match status" value="1"/>
</dbReference>
<dbReference type="Gene3D" id="3.40.30.10">
    <property type="entry name" value="Glutaredoxin"/>
    <property type="match status" value="1"/>
</dbReference>
<evidence type="ECO:0000256" key="3">
    <source>
        <dbReference type="ARBA" id="ARBA00023284"/>
    </source>
</evidence>
<evidence type="ECO:0000313" key="6">
    <source>
        <dbReference type="Proteomes" id="UP000199227"/>
    </source>
</evidence>
<sequence length="189" mass="21895">MKLKLLSVATLVFLGLITSGCDEKEKKTEEIIPKSVKEIEKTITYTLKDANTSIKIKEIDDKFEFNIDKPVVLLNFFATWCPPCRAEIPHLANLQNKYKDKLKIISILVENKDPNEIEEFKKRYNINYFVSNSSDNMNLAVKAADMLHQPRNFSIPMMVLFVNGKYFRHYIGMVPEEMLESDIKEAIKN</sequence>
<comment type="subcellular location">
    <subcellularLocation>
        <location evidence="1">Cell envelope</location>
    </subcellularLocation>
</comment>
<dbReference type="GO" id="GO:0030313">
    <property type="term" value="C:cell envelope"/>
    <property type="evidence" value="ECO:0007669"/>
    <property type="project" value="UniProtKB-SubCell"/>
</dbReference>
<keyword evidence="6" id="KW-1185">Reference proteome</keyword>
<dbReference type="EMBL" id="FOXB01000051">
    <property type="protein sequence ID" value="SFP88327.1"/>
    <property type="molecule type" value="Genomic_DNA"/>
</dbReference>
<dbReference type="InterPro" id="IPR013766">
    <property type="entry name" value="Thioredoxin_domain"/>
</dbReference>
<evidence type="ECO:0000259" key="4">
    <source>
        <dbReference type="PROSITE" id="PS51352"/>
    </source>
</evidence>
<evidence type="ECO:0000256" key="1">
    <source>
        <dbReference type="ARBA" id="ARBA00004196"/>
    </source>
</evidence>
<evidence type="ECO:0000256" key="2">
    <source>
        <dbReference type="ARBA" id="ARBA00022748"/>
    </source>
</evidence>
<proteinExistence type="predicted"/>
<dbReference type="GO" id="GO:0017004">
    <property type="term" value="P:cytochrome complex assembly"/>
    <property type="evidence" value="ECO:0007669"/>
    <property type="project" value="UniProtKB-KW"/>
</dbReference>
<feature type="domain" description="Thioredoxin" evidence="4">
    <location>
        <begin position="36"/>
        <end position="188"/>
    </location>
</feature>
<dbReference type="STRING" id="223786.SAMN05216234_1519"/>
<dbReference type="InterPro" id="IPR013740">
    <property type="entry name" value="Redoxin"/>
</dbReference>
<dbReference type="PROSITE" id="PS51352">
    <property type="entry name" value="THIOREDOXIN_2"/>
    <property type="match status" value="1"/>
</dbReference>
<dbReference type="CDD" id="cd02966">
    <property type="entry name" value="TlpA_like_family"/>
    <property type="match status" value="1"/>
</dbReference>
<dbReference type="OrthoDB" id="9813820at2"/>
<dbReference type="PANTHER" id="PTHR42852:SF13">
    <property type="entry name" value="PROTEIN DIPZ"/>
    <property type="match status" value="1"/>
</dbReference>
<dbReference type="AlphaFoldDB" id="A0A1I5U0E8"/>
<evidence type="ECO:0000313" key="5">
    <source>
        <dbReference type="EMBL" id="SFP88327.1"/>
    </source>
</evidence>
<dbReference type="Proteomes" id="UP000199227">
    <property type="component" value="Unassembled WGS sequence"/>
</dbReference>
<keyword evidence="2" id="KW-0201">Cytochrome c-type biogenesis</keyword>
<reference evidence="5 6" key="1">
    <citation type="submission" date="2016-10" db="EMBL/GenBank/DDBJ databases">
        <authorList>
            <person name="de Groot N.N."/>
        </authorList>
    </citation>
    <scope>NUCLEOTIDE SEQUENCE [LARGE SCALE GENOMIC DNA]</scope>
    <source>
        <strain evidence="5 6">EP1-55-1</strain>
    </source>
</reference>
<keyword evidence="3" id="KW-0676">Redox-active center</keyword>
<dbReference type="Pfam" id="PF08534">
    <property type="entry name" value="Redoxin"/>
    <property type="match status" value="1"/>
</dbReference>
<dbReference type="RefSeq" id="WP_092913987.1">
    <property type="nucleotide sequence ID" value="NZ_CP136592.1"/>
</dbReference>